<evidence type="ECO:0000313" key="1">
    <source>
        <dbReference type="EMBL" id="KHE93711.1"/>
    </source>
</evidence>
<proteinExistence type="predicted"/>
<organism evidence="1 2">
    <name type="scientific">Candidatus Scalindua brodae</name>
    <dbReference type="NCBI Taxonomy" id="237368"/>
    <lineage>
        <taxon>Bacteria</taxon>
        <taxon>Pseudomonadati</taxon>
        <taxon>Planctomycetota</taxon>
        <taxon>Candidatus Brocadiia</taxon>
        <taxon>Candidatus Brocadiales</taxon>
        <taxon>Candidatus Scalinduaceae</taxon>
        <taxon>Candidatus Scalindua</taxon>
    </lineage>
</organism>
<dbReference type="EMBL" id="JRYO01000040">
    <property type="protein sequence ID" value="KHE93711.1"/>
    <property type="molecule type" value="Genomic_DNA"/>
</dbReference>
<evidence type="ECO:0000313" key="2">
    <source>
        <dbReference type="Proteomes" id="UP000030652"/>
    </source>
</evidence>
<sequence length="51" mass="5585">MEGYGHWSESVEITADKEHQITAVLKQLTGSLDIKSEPENAMIIVDGKEVG</sequence>
<dbReference type="AlphaFoldDB" id="A0A0B0ENT5"/>
<gene>
    <name evidence="1" type="ORF">SCABRO_00528</name>
</gene>
<dbReference type="Proteomes" id="UP000030652">
    <property type="component" value="Unassembled WGS sequence"/>
</dbReference>
<comment type="caution">
    <text evidence="1">The sequence shown here is derived from an EMBL/GenBank/DDBJ whole genome shotgun (WGS) entry which is preliminary data.</text>
</comment>
<name>A0A0B0ENT5_9BACT</name>
<protein>
    <submittedName>
        <fullName evidence="1">PEGA domain protein</fullName>
    </submittedName>
</protein>
<accession>A0A0B0ENT5</accession>
<reference evidence="1 2" key="1">
    <citation type="submission" date="2014-10" db="EMBL/GenBank/DDBJ databases">
        <title>Draft genome of anammox bacterium scalindua brodae, obtained using differential coverage binning of sequence data from two enrichment reactors.</title>
        <authorList>
            <person name="Speth D.R."/>
            <person name="Russ L."/>
            <person name="Kartal B."/>
            <person name="Op den Camp H.J."/>
            <person name="Dutilh B.E."/>
            <person name="Jetten M.S."/>
        </authorList>
    </citation>
    <scope>NUCLEOTIDE SEQUENCE [LARGE SCALE GENOMIC DNA]</scope>
    <source>
        <strain evidence="1">RU1</strain>
    </source>
</reference>
<feature type="non-terminal residue" evidence="1">
    <location>
        <position position="51"/>
    </location>
</feature>